<dbReference type="HOGENOM" id="CLU_1134475_0_0_1"/>
<feature type="region of interest" description="Disordered" evidence="1">
    <location>
        <begin position="1"/>
        <end position="77"/>
    </location>
</feature>
<name>R7UJX7_CAPTE</name>
<feature type="compositionally biased region" description="Basic and acidic residues" evidence="1">
    <location>
        <begin position="28"/>
        <end position="66"/>
    </location>
</feature>
<evidence type="ECO:0000256" key="1">
    <source>
        <dbReference type="SAM" id="MobiDB-lite"/>
    </source>
</evidence>
<reference evidence="2 4" key="2">
    <citation type="journal article" date="2013" name="Nature">
        <title>Insights into bilaterian evolution from three spiralian genomes.</title>
        <authorList>
            <person name="Simakov O."/>
            <person name="Marletaz F."/>
            <person name="Cho S.J."/>
            <person name="Edsinger-Gonzales E."/>
            <person name="Havlak P."/>
            <person name="Hellsten U."/>
            <person name="Kuo D.H."/>
            <person name="Larsson T."/>
            <person name="Lv J."/>
            <person name="Arendt D."/>
            <person name="Savage R."/>
            <person name="Osoegawa K."/>
            <person name="de Jong P."/>
            <person name="Grimwood J."/>
            <person name="Chapman J.A."/>
            <person name="Shapiro H."/>
            <person name="Aerts A."/>
            <person name="Otillar R.P."/>
            <person name="Terry A.Y."/>
            <person name="Boore J.L."/>
            <person name="Grigoriev I.V."/>
            <person name="Lindberg D.R."/>
            <person name="Seaver E.C."/>
            <person name="Weisblat D.A."/>
            <person name="Putnam N.H."/>
            <person name="Rokhsar D.S."/>
        </authorList>
    </citation>
    <scope>NUCLEOTIDE SEQUENCE</scope>
    <source>
        <strain evidence="2 4">I ESC-2004</strain>
    </source>
</reference>
<dbReference type="EMBL" id="KB302615">
    <property type="protein sequence ID" value="ELU04093.1"/>
    <property type="molecule type" value="Genomic_DNA"/>
</dbReference>
<reference evidence="3" key="3">
    <citation type="submission" date="2015-06" db="UniProtKB">
        <authorList>
            <consortium name="EnsemblMetazoa"/>
        </authorList>
    </citation>
    <scope>IDENTIFICATION</scope>
</reference>
<proteinExistence type="predicted"/>
<evidence type="ECO:0000313" key="2">
    <source>
        <dbReference type="EMBL" id="ELU04093.1"/>
    </source>
</evidence>
<protein>
    <submittedName>
        <fullName evidence="2 3">Uncharacterized protein</fullName>
    </submittedName>
</protein>
<gene>
    <name evidence="2" type="ORF">CAPTEDRAFT_187546</name>
</gene>
<evidence type="ECO:0000313" key="3">
    <source>
        <dbReference type="EnsemblMetazoa" id="CapteP187546"/>
    </source>
</evidence>
<dbReference type="Proteomes" id="UP000014760">
    <property type="component" value="Unassembled WGS sequence"/>
</dbReference>
<organism evidence="2">
    <name type="scientific">Capitella teleta</name>
    <name type="common">Polychaete worm</name>
    <dbReference type="NCBI Taxonomy" id="283909"/>
    <lineage>
        <taxon>Eukaryota</taxon>
        <taxon>Metazoa</taxon>
        <taxon>Spiralia</taxon>
        <taxon>Lophotrochozoa</taxon>
        <taxon>Annelida</taxon>
        <taxon>Polychaeta</taxon>
        <taxon>Sedentaria</taxon>
        <taxon>Scolecida</taxon>
        <taxon>Capitellidae</taxon>
        <taxon>Capitella</taxon>
    </lineage>
</organism>
<dbReference type="AlphaFoldDB" id="R7UJX7"/>
<dbReference type="EnsemblMetazoa" id="CapteT187546">
    <property type="protein sequence ID" value="CapteP187546"/>
    <property type="gene ID" value="CapteG187546"/>
</dbReference>
<evidence type="ECO:0000313" key="4">
    <source>
        <dbReference type="Proteomes" id="UP000014760"/>
    </source>
</evidence>
<keyword evidence="4" id="KW-1185">Reference proteome</keyword>
<sequence length="245" mass="27277">MSDSTPTENESKTNVESDENENGGKLIPKQEEIPTEEEGKAAIKEEIKPTEPSEEDEHHNDAREQAMDPGITEDDRDMTEEGAHQIMVPQDAGVQTEAEIPRAASRVENVVPCQQAFNSSCCCCCCYSECLAAIEAEKRRKKERRKLDRLLQEASGSHTSQLNKYSPSTYAYQEPSICDQSTTTEAMPYRSERTRPADKVESLTIDGPIVEKRSLARTYEYRNGNTTVIIIEGTPDSAHATNDSV</sequence>
<accession>R7UJX7</accession>
<reference evidence="4" key="1">
    <citation type="submission" date="2012-12" db="EMBL/GenBank/DDBJ databases">
        <authorList>
            <person name="Hellsten U."/>
            <person name="Grimwood J."/>
            <person name="Chapman J.A."/>
            <person name="Shapiro H."/>
            <person name="Aerts A."/>
            <person name="Otillar R.P."/>
            <person name="Terry A.Y."/>
            <person name="Boore J.L."/>
            <person name="Simakov O."/>
            <person name="Marletaz F."/>
            <person name="Cho S.-J."/>
            <person name="Edsinger-Gonzales E."/>
            <person name="Havlak P."/>
            <person name="Kuo D.-H."/>
            <person name="Larsson T."/>
            <person name="Lv J."/>
            <person name="Arendt D."/>
            <person name="Savage R."/>
            <person name="Osoegawa K."/>
            <person name="de Jong P."/>
            <person name="Lindberg D.R."/>
            <person name="Seaver E.C."/>
            <person name="Weisblat D.A."/>
            <person name="Putnam N.H."/>
            <person name="Grigoriev I.V."/>
            <person name="Rokhsar D.S."/>
        </authorList>
    </citation>
    <scope>NUCLEOTIDE SEQUENCE</scope>
    <source>
        <strain evidence="4">I ESC-2004</strain>
    </source>
</reference>
<dbReference type="EMBL" id="AMQN01001443">
    <property type="status" value="NOT_ANNOTATED_CDS"/>
    <property type="molecule type" value="Genomic_DNA"/>
</dbReference>